<sequence length="62" mass="6998">MKVVEDLPYISGHLIIHTCGSLQRVSNLPQVKCLYASSCPSLRTVEKFYNLQQLGLSEDMQD</sequence>
<protein>
    <submittedName>
        <fullName evidence="1">Uncharacterized protein</fullName>
    </submittedName>
</protein>
<name>A0A0A9B2A9_ARUDO</name>
<accession>A0A0A9B2A9</accession>
<dbReference type="EMBL" id="GBRH01242585">
    <property type="protein sequence ID" value="JAD55310.1"/>
    <property type="molecule type" value="Transcribed_RNA"/>
</dbReference>
<dbReference type="AlphaFoldDB" id="A0A0A9B2A9"/>
<reference evidence="1" key="1">
    <citation type="submission" date="2014-09" db="EMBL/GenBank/DDBJ databases">
        <authorList>
            <person name="Magalhaes I.L.F."/>
            <person name="Oliveira U."/>
            <person name="Santos F.R."/>
            <person name="Vidigal T.H.D.A."/>
            <person name="Brescovit A.D."/>
            <person name="Santos A.J."/>
        </authorList>
    </citation>
    <scope>NUCLEOTIDE SEQUENCE</scope>
    <source>
        <tissue evidence="1">Shoot tissue taken approximately 20 cm above the soil surface</tissue>
    </source>
</reference>
<organism evidence="1">
    <name type="scientific">Arundo donax</name>
    <name type="common">Giant reed</name>
    <name type="synonym">Donax arundinaceus</name>
    <dbReference type="NCBI Taxonomy" id="35708"/>
    <lineage>
        <taxon>Eukaryota</taxon>
        <taxon>Viridiplantae</taxon>
        <taxon>Streptophyta</taxon>
        <taxon>Embryophyta</taxon>
        <taxon>Tracheophyta</taxon>
        <taxon>Spermatophyta</taxon>
        <taxon>Magnoliopsida</taxon>
        <taxon>Liliopsida</taxon>
        <taxon>Poales</taxon>
        <taxon>Poaceae</taxon>
        <taxon>PACMAD clade</taxon>
        <taxon>Arundinoideae</taxon>
        <taxon>Arundineae</taxon>
        <taxon>Arundo</taxon>
    </lineage>
</organism>
<reference evidence="1" key="2">
    <citation type="journal article" date="2015" name="Data Brief">
        <title>Shoot transcriptome of the giant reed, Arundo donax.</title>
        <authorList>
            <person name="Barrero R.A."/>
            <person name="Guerrero F.D."/>
            <person name="Moolhuijzen P."/>
            <person name="Goolsby J.A."/>
            <person name="Tidwell J."/>
            <person name="Bellgard S.E."/>
            <person name="Bellgard M.I."/>
        </authorList>
    </citation>
    <scope>NUCLEOTIDE SEQUENCE</scope>
    <source>
        <tissue evidence="1">Shoot tissue taken approximately 20 cm above the soil surface</tissue>
    </source>
</reference>
<proteinExistence type="predicted"/>
<evidence type="ECO:0000313" key="1">
    <source>
        <dbReference type="EMBL" id="JAD55310.1"/>
    </source>
</evidence>